<sequence length="387" mass="38856">MQRGLLILGILLISLNLRPALASVGPLVESIRGATGLSNAALGLLTTLPLLAFGLVSALTPLATRRLGTEGALAAALSLVAVGTLARAAPSTAPLFGGTVLFGVGIALGNVLLPSLVKRDFPEHSGVMTSLYSSGIGAGAAIGAGTTVPLAGALGWRGALGAWAVPAVAALLVWLPQLRAGAPARASYDIGDSLRALARSSLAWQVALFMGLQSLTFYIALAWLPGFLQARGFDPAAAGGLLALSQVMGVAGSAVVPTWAARRADQRRTICLLALVEGTALAGLAWPGAPLASLWVSVLGFVLGGTFGLALLLLVLRAADAETATELSGMAQSVGYLVAAAGPAVFGLLHDLTGGWAAPLALLAFALVAKTAVGLRAGRPGQIRPGR</sequence>
<evidence type="ECO:0000313" key="5">
    <source>
        <dbReference type="EMBL" id="MCS3678266.1"/>
    </source>
</evidence>
<feature type="transmembrane region" description="Helical" evidence="4">
    <location>
        <begin position="269"/>
        <end position="286"/>
    </location>
</feature>
<evidence type="ECO:0000256" key="2">
    <source>
        <dbReference type="ARBA" id="ARBA00022989"/>
    </source>
</evidence>
<feature type="transmembrane region" description="Helical" evidence="4">
    <location>
        <begin position="202"/>
        <end position="224"/>
    </location>
</feature>
<accession>A0A9X2Q2C9</accession>
<feature type="transmembrane region" description="Helical" evidence="4">
    <location>
        <begin position="38"/>
        <end position="59"/>
    </location>
</feature>
<dbReference type="RefSeq" id="WP_013060645.1">
    <property type="nucleotide sequence ID" value="NZ_CALTSF010000011.1"/>
</dbReference>
<feature type="transmembrane region" description="Helical" evidence="4">
    <location>
        <begin position="356"/>
        <end position="377"/>
    </location>
</feature>
<dbReference type="Gene3D" id="1.20.1250.20">
    <property type="entry name" value="MFS general substrate transporter like domains"/>
    <property type="match status" value="1"/>
</dbReference>
<feature type="transmembrane region" description="Helical" evidence="4">
    <location>
        <begin position="292"/>
        <end position="315"/>
    </location>
</feature>
<dbReference type="AlphaFoldDB" id="A0A9X2Q2C9"/>
<protein>
    <submittedName>
        <fullName evidence="5">CP family cyanate transporter-like MFS transporter</fullName>
    </submittedName>
</protein>
<dbReference type="GO" id="GO:0022857">
    <property type="term" value="F:transmembrane transporter activity"/>
    <property type="evidence" value="ECO:0007669"/>
    <property type="project" value="InterPro"/>
</dbReference>
<dbReference type="PANTHER" id="PTHR23523:SF2">
    <property type="entry name" value="2-NITROIMIDAZOLE TRANSPORTER"/>
    <property type="match status" value="1"/>
</dbReference>
<feature type="transmembrane region" description="Helical" evidence="4">
    <location>
        <begin position="71"/>
        <end position="89"/>
    </location>
</feature>
<reference evidence="5" key="1">
    <citation type="submission" date="2022-08" db="EMBL/GenBank/DDBJ databases">
        <title>Genomic Encyclopedia of Type Strains, Phase V (KMG-V): Genome sequencing to study the core and pangenomes of soil and plant-associated prokaryotes.</title>
        <authorList>
            <person name="Whitman W."/>
        </authorList>
    </citation>
    <scope>NUCLEOTIDE SEQUENCE</scope>
    <source>
        <strain evidence="5">0</strain>
    </source>
</reference>
<keyword evidence="2 4" id="KW-1133">Transmembrane helix</keyword>
<dbReference type="SUPFAM" id="SSF103473">
    <property type="entry name" value="MFS general substrate transporter"/>
    <property type="match status" value="1"/>
</dbReference>
<dbReference type="InterPro" id="IPR052524">
    <property type="entry name" value="MFS_Cyanate_Porter"/>
</dbReference>
<keyword evidence="3 4" id="KW-0472">Membrane</keyword>
<proteinExistence type="predicted"/>
<gene>
    <name evidence="5" type="ORF">GGP71_002197</name>
</gene>
<dbReference type="PROSITE" id="PS50850">
    <property type="entry name" value="MFS"/>
    <property type="match status" value="1"/>
</dbReference>
<evidence type="ECO:0000313" key="6">
    <source>
        <dbReference type="Proteomes" id="UP001155027"/>
    </source>
</evidence>
<dbReference type="InterPro" id="IPR036259">
    <property type="entry name" value="MFS_trans_sf"/>
</dbReference>
<feature type="transmembrane region" description="Helical" evidence="4">
    <location>
        <begin position="95"/>
        <end position="117"/>
    </location>
</feature>
<evidence type="ECO:0000256" key="3">
    <source>
        <dbReference type="ARBA" id="ARBA00023136"/>
    </source>
</evidence>
<feature type="transmembrane region" description="Helical" evidence="4">
    <location>
        <begin position="236"/>
        <end position="257"/>
    </location>
</feature>
<comment type="caution">
    <text evidence="5">The sequence shown here is derived from an EMBL/GenBank/DDBJ whole genome shotgun (WGS) entry which is preliminary data.</text>
</comment>
<dbReference type="Proteomes" id="UP001155027">
    <property type="component" value="Unassembled WGS sequence"/>
</dbReference>
<evidence type="ECO:0000256" key="4">
    <source>
        <dbReference type="SAM" id="Phobius"/>
    </source>
</evidence>
<keyword evidence="1 4" id="KW-0812">Transmembrane</keyword>
<evidence type="ECO:0000256" key="1">
    <source>
        <dbReference type="ARBA" id="ARBA00022692"/>
    </source>
</evidence>
<feature type="transmembrane region" description="Helical" evidence="4">
    <location>
        <begin position="129"/>
        <end position="148"/>
    </location>
</feature>
<feature type="transmembrane region" description="Helical" evidence="4">
    <location>
        <begin position="154"/>
        <end position="175"/>
    </location>
</feature>
<organism evidence="5 6">
    <name type="scientific">Salinibacter ruber</name>
    <dbReference type="NCBI Taxonomy" id="146919"/>
    <lineage>
        <taxon>Bacteria</taxon>
        <taxon>Pseudomonadati</taxon>
        <taxon>Rhodothermota</taxon>
        <taxon>Rhodothermia</taxon>
        <taxon>Rhodothermales</taxon>
        <taxon>Salinibacteraceae</taxon>
        <taxon>Salinibacter</taxon>
    </lineage>
</organism>
<dbReference type="Pfam" id="PF07690">
    <property type="entry name" value="MFS_1"/>
    <property type="match status" value="1"/>
</dbReference>
<dbReference type="PANTHER" id="PTHR23523">
    <property type="match status" value="1"/>
</dbReference>
<dbReference type="InterPro" id="IPR020846">
    <property type="entry name" value="MFS_dom"/>
</dbReference>
<name>A0A9X2Q2C9_9BACT</name>
<dbReference type="InterPro" id="IPR011701">
    <property type="entry name" value="MFS"/>
</dbReference>
<feature type="transmembrane region" description="Helical" evidence="4">
    <location>
        <begin position="327"/>
        <end position="350"/>
    </location>
</feature>
<dbReference type="EMBL" id="JANUAU010000007">
    <property type="protein sequence ID" value="MCS3678266.1"/>
    <property type="molecule type" value="Genomic_DNA"/>
</dbReference>